<evidence type="ECO:0000256" key="1">
    <source>
        <dbReference type="SAM" id="Phobius"/>
    </source>
</evidence>
<dbReference type="AlphaFoldDB" id="X0UDE7"/>
<feature type="non-terminal residue" evidence="2">
    <location>
        <position position="1"/>
    </location>
</feature>
<accession>X0UDE7</accession>
<evidence type="ECO:0000313" key="2">
    <source>
        <dbReference type="EMBL" id="GAF86475.1"/>
    </source>
</evidence>
<keyword evidence="1" id="KW-0472">Membrane</keyword>
<gene>
    <name evidence="2" type="ORF">S01H1_28824</name>
</gene>
<name>X0UDE7_9ZZZZ</name>
<dbReference type="EMBL" id="BARS01017638">
    <property type="protein sequence ID" value="GAF86475.1"/>
    <property type="molecule type" value="Genomic_DNA"/>
</dbReference>
<evidence type="ECO:0008006" key="3">
    <source>
        <dbReference type="Google" id="ProtNLM"/>
    </source>
</evidence>
<keyword evidence="1" id="KW-0812">Transmembrane</keyword>
<comment type="caution">
    <text evidence="2">The sequence shown here is derived from an EMBL/GenBank/DDBJ whole genome shotgun (WGS) entry which is preliminary data.</text>
</comment>
<protein>
    <recommendedName>
        <fullName evidence="3">Glycosyltransferase 2-like domain-containing protein</fullName>
    </recommendedName>
</protein>
<organism evidence="2">
    <name type="scientific">marine sediment metagenome</name>
    <dbReference type="NCBI Taxonomy" id="412755"/>
    <lineage>
        <taxon>unclassified sequences</taxon>
        <taxon>metagenomes</taxon>
        <taxon>ecological metagenomes</taxon>
    </lineage>
</organism>
<proteinExistence type="predicted"/>
<reference evidence="2" key="1">
    <citation type="journal article" date="2014" name="Front. Microbiol.">
        <title>High frequency of phylogenetically diverse reductive dehalogenase-homologous genes in deep subseafloor sedimentary metagenomes.</title>
        <authorList>
            <person name="Kawai M."/>
            <person name="Futagami T."/>
            <person name="Toyoda A."/>
            <person name="Takaki Y."/>
            <person name="Nishi S."/>
            <person name="Hori S."/>
            <person name="Arai W."/>
            <person name="Tsubouchi T."/>
            <person name="Morono Y."/>
            <person name="Uchiyama I."/>
            <person name="Ito T."/>
            <person name="Fujiyama A."/>
            <person name="Inagaki F."/>
            <person name="Takami H."/>
        </authorList>
    </citation>
    <scope>NUCLEOTIDE SEQUENCE</scope>
    <source>
        <strain evidence="2">Expedition CK06-06</strain>
    </source>
</reference>
<feature type="transmembrane region" description="Helical" evidence="1">
    <location>
        <begin position="124"/>
        <end position="142"/>
    </location>
</feature>
<keyword evidence="1" id="KW-1133">Transmembrane helix</keyword>
<sequence>FFIPRKNYFLGKFLKKGGQYPDYVIRLVRKEKAHFPCKSVHEQIKVKGKVGYLRNPLIHFSSPSFSRYMTNSNRYTTLTALELIKKNVSLNFFSQLKYLFWLPIKTFFNLFFRHKGFLDGFQGFVFALFSGFHHFIAFAKYWEMQSSKRDLSF</sequence>